<protein>
    <submittedName>
        <fullName evidence="1">Uncharacterized protein</fullName>
    </submittedName>
</protein>
<sequence length="14" mass="1735">PIAWERLQIIFSDF</sequence>
<dbReference type="InParanoid" id="A0A1X7SHY4"/>
<proteinExistence type="predicted"/>
<evidence type="ECO:0000313" key="1">
    <source>
        <dbReference type="EnsemblMetazoa" id="Aqu2.1.01712_001"/>
    </source>
</evidence>
<reference evidence="1" key="1">
    <citation type="submission" date="2017-05" db="UniProtKB">
        <authorList>
            <consortium name="EnsemblMetazoa"/>
        </authorList>
    </citation>
    <scope>IDENTIFICATION</scope>
</reference>
<accession>A0A1X7SHY4</accession>
<dbReference type="EnsemblMetazoa" id="Aqu2.1.01712_001">
    <property type="protein sequence ID" value="Aqu2.1.01712_001"/>
    <property type="gene ID" value="Aqu2.1.01712"/>
</dbReference>
<name>A0A1X7SHY4_AMPQE</name>
<organism evidence="1">
    <name type="scientific">Amphimedon queenslandica</name>
    <name type="common">Sponge</name>
    <dbReference type="NCBI Taxonomy" id="400682"/>
    <lineage>
        <taxon>Eukaryota</taxon>
        <taxon>Metazoa</taxon>
        <taxon>Porifera</taxon>
        <taxon>Demospongiae</taxon>
        <taxon>Heteroscleromorpha</taxon>
        <taxon>Haplosclerida</taxon>
        <taxon>Niphatidae</taxon>
        <taxon>Amphimedon</taxon>
    </lineage>
</organism>